<keyword evidence="4" id="KW-0804">Transcription</keyword>
<comment type="caution">
    <text evidence="6">The sequence shown here is derived from an EMBL/GenBank/DDBJ whole genome shotgun (WGS) entry which is preliminary data.</text>
</comment>
<dbReference type="InterPro" id="IPR000843">
    <property type="entry name" value="HTH_LacI"/>
</dbReference>
<dbReference type="InterPro" id="IPR046335">
    <property type="entry name" value="LacI/GalR-like_sensor"/>
</dbReference>
<dbReference type="PANTHER" id="PTHR30146:SF95">
    <property type="entry name" value="RIBOSE OPERON REPRESSOR"/>
    <property type="match status" value="1"/>
</dbReference>
<evidence type="ECO:0000256" key="3">
    <source>
        <dbReference type="ARBA" id="ARBA00023125"/>
    </source>
</evidence>
<dbReference type="SUPFAM" id="SSF53822">
    <property type="entry name" value="Periplasmic binding protein-like I"/>
    <property type="match status" value="1"/>
</dbReference>
<dbReference type="Gene3D" id="1.10.260.40">
    <property type="entry name" value="lambda repressor-like DNA-binding domains"/>
    <property type="match status" value="1"/>
</dbReference>
<evidence type="ECO:0000256" key="4">
    <source>
        <dbReference type="ARBA" id="ARBA00023163"/>
    </source>
</evidence>
<dbReference type="PROSITE" id="PS50932">
    <property type="entry name" value="HTH_LACI_2"/>
    <property type="match status" value="1"/>
</dbReference>
<dbReference type="Pfam" id="PF13377">
    <property type="entry name" value="Peripla_BP_3"/>
    <property type="match status" value="1"/>
</dbReference>
<dbReference type="SUPFAM" id="SSF47413">
    <property type="entry name" value="lambda repressor-like DNA-binding domains"/>
    <property type="match status" value="1"/>
</dbReference>
<dbReference type="GO" id="GO:0003677">
    <property type="term" value="F:DNA binding"/>
    <property type="evidence" value="ECO:0007669"/>
    <property type="project" value="UniProtKB-KW"/>
</dbReference>
<keyword evidence="7" id="KW-1185">Reference proteome</keyword>
<dbReference type="EMBL" id="JBHLUX010000017">
    <property type="protein sequence ID" value="MFC0470196.1"/>
    <property type="molecule type" value="Genomic_DNA"/>
</dbReference>
<keyword evidence="1" id="KW-0678">Repressor</keyword>
<evidence type="ECO:0000313" key="7">
    <source>
        <dbReference type="Proteomes" id="UP001589838"/>
    </source>
</evidence>
<keyword evidence="2" id="KW-0805">Transcription regulation</keyword>
<dbReference type="Gene3D" id="3.40.50.2300">
    <property type="match status" value="2"/>
</dbReference>
<dbReference type="SMART" id="SM00354">
    <property type="entry name" value="HTH_LACI"/>
    <property type="match status" value="1"/>
</dbReference>
<dbReference type="CDD" id="cd01392">
    <property type="entry name" value="HTH_LacI"/>
    <property type="match status" value="1"/>
</dbReference>
<dbReference type="RefSeq" id="WP_335958898.1">
    <property type="nucleotide sequence ID" value="NZ_JAXBLX010000003.1"/>
</dbReference>
<name>A0ABV6KA59_9BACI</name>
<accession>A0ABV6KA59</accession>
<proteinExistence type="predicted"/>
<feature type="domain" description="HTH lacI-type" evidence="5">
    <location>
        <begin position="6"/>
        <end position="60"/>
    </location>
</feature>
<evidence type="ECO:0000313" key="6">
    <source>
        <dbReference type="EMBL" id="MFC0470196.1"/>
    </source>
</evidence>
<evidence type="ECO:0000256" key="2">
    <source>
        <dbReference type="ARBA" id="ARBA00023015"/>
    </source>
</evidence>
<dbReference type="InterPro" id="IPR028082">
    <property type="entry name" value="Peripla_BP_I"/>
</dbReference>
<gene>
    <name evidence="6" type="ORF">ACFFHM_06565</name>
</gene>
<dbReference type="Pfam" id="PF00356">
    <property type="entry name" value="LacI"/>
    <property type="match status" value="1"/>
</dbReference>
<dbReference type="CDD" id="cd06278">
    <property type="entry name" value="PBP1_LacI-like"/>
    <property type="match status" value="1"/>
</dbReference>
<sequence length="334" mass="37123">MSKRKVTSMDVAKLAGVSQSTVSRVFGAGAKVSDEKRKQILSAAEVLGYQPNAIARGLITNKTKMIGIVMRNIQNPFYPEVLEKFYTCLAKKGYHLIFISSEHDLVQEDEINHLIEYHVEGVIITDALLSSSAVQRFLKNEIAVVLFNRYIENPECSAVFCDNYLAGQQIGTFLVETGHTHFAFISGPLDTSTTIDRKKGFEEALAKKGIFNLSVEIGNYTYESGFTAMRKLLQAEKQIDGIFCGNDITALGAIDAAKSLGYRIPEELSVVGFDDISMASWPSFSLTTWKQPVEEMIEATIQLLMDEINEKKRKVVTRSLSGELIIRGSVKNRT</sequence>
<organism evidence="6 7">
    <name type="scientific">Halalkalibacter kiskunsagensis</name>
    <dbReference type="NCBI Taxonomy" id="1548599"/>
    <lineage>
        <taxon>Bacteria</taxon>
        <taxon>Bacillati</taxon>
        <taxon>Bacillota</taxon>
        <taxon>Bacilli</taxon>
        <taxon>Bacillales</taxon>
        <taxon>Bacillaceae</taxon>
        <taxon>Halalkalibacter</taxon>
    </lineage>
</organism>
<keyword evidence="3 6" id="KW-0238">DNA-binding</keyword>
<dbReference type="PANTHER" id="PTHR30146">
    <property type="entry name" value="LACI-RELATED TRANSCRIPTIONAL REPRESSOR"/>
    <property type="match status" value="1"/>
</dbReference>
<reference evidence="6 7" key="1">
    <citation type="submission" date="2024-09" db="EMBL/GenBank/DDBJ databases">
        <authorList>
            <person name="Sun Q."/>
            <person name="Mori K."/>
        </authorList>
    </citation>
    <scope>NUCLEOTIDE SEQUENCE [LARGE SCALE GENOMIC DNA]</scope>
    <source>
        <strain evidence="6 7">NCAIM B.02610</strain>
    </source>
</reference>
<protein>
    <submittedName>
        <fullName evidence="6">LacI family DNA-binding transcriptional regulator</fullName>
    </submittedName>
</protein>
<evidence type="ECO:0000256" key="1">
    <source>
        <dbReference type="ARBA" id="ARBA00022491"/>
    </source>
</evidence>
<evidence type="ECO:0000259" key="5">
    <source>
        <dbReference type="PROSITE" id="PS50932"/>
    </source>
</evidence>
<dbReference type="InterPro" id="IPR010982">
    <property type="entry name" value="Lambda_DNA-bd_dom_sf"/>
</dbReference>
<dbReference type="Proteomes" id="UP001589838">
    <property type="component" value="Unassembled WGS sequence"/>
</dbReference>